<dbReference type="Gene3D" id="3.40.50.300">
    <property type="entry name" value="P-loop containing nucleotide triphosphate hydrolases"/>
    <property type="match status" value="2"/>
</dbReference>
<dbReference type="PROSITE" id="PS51194">
    <property type="entry name" value="HELICASE_CTER"/>
    <property type="match status" value="1"/>
</dbReference>
<gene>
    <name evidence="2" type="ORF">ACFSFW_23585</name>
</gene>
<dbReference type="RefSeq" id="WP_388042057.1">
    <property type="nucleotide sequence ID" value="NZ_JBHUEK010000034.1"/>
</dbReference>
<comment type="caution">
    <text evidence="2">The sequence shown here is derived from an EMBL/GenBank/DDBJ whole genome shotgun (WGS) entry which is preliminary data.</text>
</comment>
<keyword evidence="2" id="KW-0347">Helicase</keyword>
<evidence type="ECO:0000313" key="3">
    <source>
        <dbReference type="Proteomes" id="UP001597227"/>
    </source>
</evidence>
<sequence>MINLEQKEKEILSGLKDFQRATVERIHYLFTNHYSRVLVADEVGLGKTLIAKGVIAKTARYHREIVEDPLFKVVYVCSNQGIASQNLKKLMIDQNVQVEKASNNRLSMQHLRIFEDKYDEELKEKYIQLIPLTPMTSFEMTTGFGSANERALMFAFLKRHKELQEHIEELDWFMMDKAKSSWNWLKNYFEDRVLTIDEISNGEYIETILSQIENAFDNNPTIHHELQEVCQLIKELNYPDARVKGSKKVILFLRKMMAEISVKMMEPDLVIMDEFQRFSELINTESESETAILAKKFFNSGNSSKEVVKTLLLSATPYKMYSTLEEIQESGSDDHYKEFFQVTNFLFEKKPEQQKRFETVWKDYSTALSEFTHHDLVILRAKKQEAEEQLYKGIARTERMLAEGASELIKGRVEKLEVSHEDIRSYINMDQLLQDAELNDKLPVEYVKSAPYLMSFMDKYKLKQKISQYFIHHPDKVLLANKEGLWVERKGIDNYKQIPDVNARLSKLKEIALPQGAEKLLWVPPSRPYYEFGGSYTRHQQFSKVLVFSAWEMVPRSIATLLSYEAERLTVGEMIKKIPNKKKRKSKKNYLYSAERRFPQPRIRFVMKDNAPSNMNHLTLLYPSISLAKLFNPVDVLNRKVTLAEIKLEITEKIREMLKEIPEEESSRIDERWYFMAPLLFDIKEPVMNDWFSTEGFMEVDNQGDTKDGDDKALTLHFKELRGIFLSEEYPDLGKKPDDLVEVLVNMALGSPSVCGVRMLDQVDSTSLTNIVMFAKSVLNRFNSQEAIAIVDLQYSTKDRDHTHWKNVLRYCVDGNFQAMIDEYAHMLLEEGGLKHKDTTERNQKLIEAIKESLEFRSAPLQVDTFSSFKRRVTTGTSHSGLRMRTSYAVGFADKRNEDRAHDRKQSVRRSFNSPFRPFVLASTSIGQEGLDFHYYCRKIVHWNLPSNPIDLEQREGRINRYKSFAIRQNIAKKYGNIEFERDIWEEMFDQANKSERNESTSELVPYWTLSENQGIQIERIVPIYPFSKDGHKYQRLMKILQLYRLSLGQAKQEELLEYIFQHDVDEAELKEMFMNLSPYYRE</sequence>
<accession>A0ABW4MVR0</accession>
<dbReference type="EMBL" id="JBHUEK010000034">
    <property type="protein sequence ID" value="MFD1781633.1"/>
    <property type="molecule type" value="Genomic_DNA"/>
</dbReference>
<name>A0ABW4MVR0_9BACI</name>
<proteinExistence type="predicted"/>
<dbReference type="InterPro" id="IPR027417">
    <property type="entry name" value="P-loop_NTPase"/>
</dbReference>
<dbReference type="InterPro" id="IPR001650">
    <property type="entry name" value="Helicase_C-like"/>
</dbReference>
<protein>
    <submittedName>
        <fullName evidence="2">Helicase-related protein</fullName>
    </submittedName>
</protein>
<evidence type="ECO:0000259" key="1">
    <source>
        <dbReference type="PROSITE" id="PS51194"/>
    </source>
</evidence>
<organism evidence="2 3">
    <name type="scientific">Fredinandcohnia salidurans</name>
    <dbReference type="NCBI Taxonomy" id="2595041"/>
    <lineage>
        <taxon>Bacteria</taxon>
        <taxon>Bacillati</taxon>
        <taxon>Bacillota</taxon>
        <taxon>Bacilli</taxon>
        <taxon>Bacillales</taxon>
        <taxon>Bacillaceae</taxon>
        <taxon>Fredinandcohnia</taxon>
    </lineage>
</organism>
<feature type="domain" description="Helicase C-terminal" evidence="1">
    <location>
        <begin position="842"/>
        <end position="1005"/>
    </location>
</feature>
<reference evidence="3" key="1">
    <citation type="journal article" date="2019" name="Int. J. Syst. Evol. Microbiol.">
        <title>The Global Catalogue of Microorganisms (GCM) 10K type strain sequencing project: providing services to taxonomists for standard genome sequencing and annotation.</title>
        <authorList>
            <consortium name="The Broad Institute Genomics Platform"/>
            <consortium name="The Broad Institute Genome Sequencing Center for Infectious Disease"/>
            <person name="Wu L."/>
            <person name="Ma J."/>
        </authorList>
    </citation>
    <scope>NUCLEOTIDE SEQUENCE [LARGE SCALE GENOMIC DNA]</scope>
    <source>
        <strain evidence="3">CCUG 15531</strain>
    </source>
</reference>
<dbReference type="GO" id="GO:0004386">
    <property type="term" value="F:helicase activity"/>
    <property type="evidence" value="ECO:0007669"/>
    <property type="project" value="UniProtKB-KW"/>
</dbReference>
<keyword evidence="2" id="KW-0378">Hydrolase</keyword>
<keyword evidence="2" id="KW-0067">ATP-binding</keyword>
<keyword evidence="2" id="KW-0547">Nucleotide-binding</keyword>
<dbReference type="SUPFAM" id="SSF52540">
    <property type="entry name" value="P-loop containing nucleoside triphosphate hydrolases"/>
    <property type="match status" value="2"/>
</dbReference>
<dbReference type="Pfam" id="PF00271">
    <property type="entry name" value="Helicase_C"/>
    <property type="match status" value="1"/>
</dbReference>
<evidence type="ECO:0000313" key="2">
    <source>
        <dbReference type="EMBL" id="MFD1781633.1"/>
    </source>
</evidence>
<keyword evidence="3" id="KW-1185">Reference proteome</keyword>
<dbReference type="Proteomes" id="UP001597227">
    <property type="component" value="Unassembled WGS sequence"/>
</dbReference>